<protein>
    <submittedName>
        <fullName evidence="1">5324_t:CDS:1</fullName>
    </submittedName>
</protein>
<proteinExistence type="predicted"/>
<dbReference type="EMBL" id="CAJVPV010002052">
    <property type="protein sequence ID" value="CAG8516394.1"/>
    <property type="molecule type" value="Genomic_DNA"/>
</dbReference>
<reference evidence="1" key="1">
    <citation type="submission" date="2021-06" db="EMBL/GenBank/DDBJ databases">
        <authorList>
            <person name="Kallberg Y."/>
            <person name="Tangrot J."/>
            <person name="Rosling A."/>
        </authorList>
    </citation>
    <scope>NUCLEOTIDE SEQUENCE</scope>
    <source>
        <strain evidence="1">CL551</strain>
    </source>
</reference>
<organism evidence="1 2">
    <name type="scientific">Acaulospora morrowiae</name>
    <dbReference type="NCBI Taxonomy" id="94023"/>
    <lineage>
        <taxon>Eukaryota</taxon>
        <taxon>Fungi</taxon>
        <taxon>Fungi incertae sedis</taxon>
        <taxon>Mucoromycota</taxon>
        <taxon>Glomeromycotina</taxon>
        <taxon>Glomeromycetes</taxon>
        <taxon>Diversisporales</taxon>
        <taxon>Acaulosporaceae</taxon>
        <taxon>Acaulospora</taxon>
    </lineage>
</organism>
<evidence type="ECO:0000313" key="1">
    <source>
        <dbReference type="EMBL" id="CAG8516394.1"/>
    </source>
</evidence>
<name>A0A9N9A1N2_9GLOM</name>
<dbReference type="Proteomes" id="UP000789342">
    <property type="component" value="Unassembled WGS sequence"/>
</dbReference>
<comment type="caution">
    <text evidence="1">The sequence shown here is derived from an EMBL/GenBank/DDBJ whole genome shotgun (WGS) entry which is preliminary data.</text>
</comment>
<sequence>MSSTSMVVLVERLLTPEFSVQLQRGTKKSVHCAYAEEIILITGEILILSMSNNSNGQQPAQQQQIHRLVAPPQQGNLQALVPAIAPQYVLAPTLQQDGFDLIHGNPFLSNSTHTSVAPDFTKFLLEGDNNLCRNE</sequence>
<gene>
    <name evidence="1" type="ORF">AMORRO_LOCUS3985</name>
</gene>
<evidence type="ECO:0000313" key="2">
    <source>
        <dbReference type="Proteomes" id="UP000789342"/>
    </source>
</evidence>
<dbReference type="AlphaFoldDB" id="A0A9N9A1N2"/>
<keyword evidence="2" id="KW-1185">Reference proteome</keyword>
<accession>A0A9N9A1N2</accession>